<dbReference type="OrthoDB" id="9803188at2"/>
<feature type="domain" description="Tyr recombinase" evidence="3">
    <location>
        <begin position="5"/>
        <end position="172"/>
    </location>
</feature>
<dbReference type="GO" id="GO:0015074">
    <property type="term" value="P:DNA integration"/>
    <property type="evidence" value="ECO:0007669"/>
    <property type="project" value="UniProtKB-KW"/>
</dbReference>
<evidence type="ECO:0000259" key="3">
    <source>
        <dbReference type="PROSITE" id="PS51898"/>
    </source>
</evidence>
<dbReference type="InterPro" id="IPR050090">
    <property type="entry name" value="Tyrosine_recombinase_XerCD"/>
</dbReference>
<dbReference type="Gene3D" id="1.10.443.10">
    <property type="entry name" value="Intergrase catalytic core"/>
    <property type="match status" value="2"/>
</dbReference>
<dbReference type="GO" id="GO:0003677">
    <property type="term" value="F:DNA binding"/>
    <property type="evidence" value="ECO:0007669"/>
    <property type="project" value="InterPro"/>
</dbReference>
<evidence type="ECO:0000256" key="2">
    <source>
        <dbReference type="ARBA" id="ARBA00023172"/>
    </source>
</evidence>
<dbReference type="PROSITE" id="PS51898">
    <property type="entry name" value="TYR_RECOMBINASE"/>
    <property type="match status" value="1"/>
</dbReference>
<proteinExistence type="predicted"/>
<dbReference type="InterPro" id="IPR011010">
    <property type="entry name" value="DNA_brk_join_enz"/>
</dbReference>
<dbReference type="PANTHER" id="PTHR30349:SF64">
    <property type="entry name" value="PROPHAGE INTEGRASE INTD-RELATED"/>
    <property type="match status" value="1"/>
</dbReference>
<dbReference type="GO" id="GO:0006310">
    <property type="term" value="P:DNA recombination"/>
    <property type="evidence" value="ECO:0007669"/>
    <property type="project" value="UniProtKB-KW"/>
</dbReference>
<dbReference type="RefSeq" id="WP_061504282.1">
    <property type="nucleotide sequence ID" value="NZ_UGGT01000002.1"/>
</dbReference>
<organism evidence="4 5">
    <name type="scientific">Fluoribacter dumoffii</name>
    <dbReference type="NCBI Taxonomy" id="463"/>
    <lineage>
        <taxon>Bacteria</taxon>
        <taxon>Pseudomonadati</taxon>
        <taxon>Pseudomonadota</taxon>
        <taxon>Gammaproteobacteria</taxon>
        <taxon>Legionellales</taxon>
        <taxon>Legionellaceae</taxon>
        <taxon>Fluoribacter</taxon>
    </lineage>
</organism>
<protein>
    <submittedName>
        <fullName evidence="4">Tyrosine recombinase XerC</fullName>
    </submittedName>
</protein>
<keyword evidence="5" id="KW-1185">Reference proteome</keyword>
<dbReference type="EMBL" id="UGGT01000002">
    <property type="protein sequence ID" value="STO91530.1"/>
    <property type="molecule type" value="Genomic_DNA"/>
</dbReference>
<sequence>MPYQFVREPLRAEEADQLCQACESMLEKLIIWILIDTGLRVSELCSLTSQDILWQQKSLRISGKGGPYGKKSKKRVVPMSNRVRALLEHYYAINERFPIGARQVQKIVKEIANKAKITKQVTPHILRHTFATLALQKGISLASVQKALGHDRLETTAIYLNFTDAHVIEEFSAKW</sequence>
<accession>A0A377ITM1</accession>
<gene>
    <name evidence="4" type="primary">xerC_1</name>
    <name evidence="4" type="ORF">NCTC11370_03508</name>
</gene>
<dbReference type="AlphaFoldDB" id="A0A377ITM1"/>
<reference evidence="4 5" key="1">
    <citation type="submission" date="2018-06" db="EMBL/GenBank/DDBJ databases">
        <authorList>
            <consortium name="Pathogen Informatics"/>
            <person name="Doyle S."/>
        </authorList>
    </citation>
    <scope>NUCLEOTIDE SEQUENCE [LARGE SCALE GENOMIC DNA]</scope>
    <source>
        <strain evidence="4 5">NCTC11370</strain>
    </source>
</reference>
<dbReference type="Pfam" id="PF00589">
    <property type="entry name" value="Phage_integrase"/>
    <property type="match status" value="1"/>
</dbReference>
<evidence type="ECO:0000313" key="5">
    <source>
        <dbReference type="Proteomes" id="UP000254554"/>
    </source>
</evidence>
<dbReference type="InterPro" id="IPR013762">
    <property type="entry name" value="Integrase-like_cat_sf"/>
</dbReference>
<dbReference type="InterPro" id="IPR002104">
    <property type="entry name" value="Integrase_catalytic"/>
</dbReference>
<evidence type="ECO:0000256" key="1">
    <source>
        <dbReference type="ARBA" id="ARBA00022908"/>
    </source>
</evidence>
<dbReference type="Proteomes" id="UP000254554">
    <property type="component" value="Unassembled WGS sequence"/>
</dbReference>
<dbReference type="PANTHER" id="PTHR30349">
    <property type="entry name" value="PHAGE INTEGRASE-RELATED"/>
    <property type="match status" value="1"/>
</dbReference>
<keyword evidence="2" id="KW-0233">DNA recombination</keyword>
<evidence type="ECO:0000313" key="4">
    <source>
        <dbReference type="EMBL" id="STO91530.1"/>
    </source>
</evidence>
<keyword evidence="1" id="KW-0229">DNA integration</keyword>
<name>A0A377ITM1_9GAMM</name>
<dbReference type="SUPFAM" id="SSF56349">
    <property type="entry name" value="DNA breaking-rejoining enzymes"/>
    <property type="match status" value="1"/>
</dbReference>